<dbReference type="Proteomes" id="UP000285301">
    <property type="component" value="Unassembled WGS sequence"/>
</dbReference>
<dbReference type="InterPro" id="IPR008758">
    <property type="entry name" value="Peptidase_S28"/>
</dbReference>
<reference evidence="18 19" key="1">
    <citation type="journal article" date="2018" name="Gigascience">
        <title>Genomes of trombidid mites reveal novel predicted allergens and laterally-transferred genes associated with secondary metabolism.</title>
        <authorList>
            <person name="Dong X."/>
            <person name="Chaisiri K."/>
            <person name="Xia D."/>
            <person name="Armstrong S.D."/>
            <person name="Fang Y."/>
            <person name="Donnelly M.J."/>
            <person name="Kadowaki T."/>
            <person name="McGarry J.W."/>
            <person name="Darby A.C."/>
            <person name="Makepeace B.L."/>
        </authorList>
    </citation>
    <scope>NUCLEOTIDE SEQUENCE [LARGE SCALE GENOMIC DNA]</scope>
    <source>
        <strain evidence="18">UoL-WK</strain>
    </source>
</reference>
<dbReference type="InterPro" id="IPR029058">
    <property type="entry name" value="AB_hydrolase_fold"/>
</dbReference>
<keyword evidence="4 18" id="KW-0121">Carboxypeptidase</keyword>
<dbReference type="STRING" id="1965070.A0A3S3Q504"/>
<dbReference type="EMBL" id="NCKU01000808">
    <property type="protein sequence ID" value="RWS14071.1"/>
    <property type="molecule type" value="Genomic_DNA"/>
</dbReference>
<comment type="catalytic activity">
    <reaction evidence="12">
        <text>Cleavage of a -Pro-|-Xaa bond to release a C-terminal amino acid.</text>
        <dbReference type="EC" id="3.4.16.2"/>
    </reaction>
</comment>
<dbReference type="SUPFAM" id="SSF53474">
    <property type="entry name" value="alpha/beta-Hydrolases"/>
    <property type="match status" value="1"/>
</dbReference>
<evidence type="ECO:0000256" key="6">
    <source>
        <dbReference type="ARBA" id="ARBA00022729"/>
    </source>
</evidence>
<dbReference type="OrthoDB" id="2130629at2759"/>
<comment type="function">
    <text evidence="13">Cleaves C-terminal amino acids linked to proline in peptides such as angiotensin II, III and des-Arg9-bradykinin. This cleavage occurs at acidic pH, but enzymatic activity is retained with some substrates at neutral pH.</text>
</comment>
<dbReference type="EC" id="3.4.16.2" evidence="14"/>
<evidence type="ECO:0000256" key="7">
    <source>
        <dbReference type="ARBA" id="ARBA00022801"/>
    </source>
</evidence>
<keyword evidence="5" id="KW-0645">Protease</keyword>
<dbReference type="GO" id="GO:0008239">
    <property type="term" value="F:dipeptidyl-peptidase activity"/>
    <property type="evidence" value="ECO:0007669"/>
    <property type="project" value="TreeGrafter"/>
</dbReference>
<accession>A0A3S3Q504</accession>
<dbReference type="GO" id="GO:0005764">
    <property type="term" value="C:lysosome"/>
    <property type="evidence" value="ECO:0007669"/>
    <property type="project" value="UniProtKB-SubCell"/>
</dbReference>
<name>A0A3S3Q504_9ACAR</name>
<evidence type="ECO:0000256" key="5">
    <source>
        <dbReference type="ARBA" id="ARBA00022670"/>
    </source>
</evidence>
<feature type="non-terminal residue" evidence="18">
    <location>
        <position position="1"/>
    </location>
</feature>
<sequence length="454" mass="51339">VDHFSYTNNDTFAQRIIVSVDHWCGNKCPIFFYTGNEGDIFMFANNTGFMWENAPEFGAMIVFAEHRYYGESLPYGNKAFEVSSNFCIQILIMKIKNLQTLGYLTAEQAMADFATNIQHIKRTGAEQSPVIVFGGSYGGMLSAWFRMKYPHLAEGALAASAPLFQFPHIYKCHQFYEIITKDFEEYSKECAQSIRNSWDAIKNIGSSESGLSWLSDTFHLCKPLQTGDIKNFISWLVSTYENLAMVDYPNPSNFLAPLPAYPINATCSHLKNPNQAEKPLLRQLYKAISVFYNYTGQAKCNDISGDVASLGTKGWDFQSCTEMVMPVCSDGVQDMFFHRPWNITQVKIDCLKQWKVLPEPFKAELIFGGKNISAASNIIFSNGDRDPWSAGGVLHSLSESLIYIGIPHACHHEDLRPAGPNDPPSLIQARQKEIKIIKRWVIDYYERIGYFPAL</sequence>
<evidence type="ECO:0000256" key="1">
    <source>
        <dbReference type="ARBA" id="ARBA00004371"/>
    </source>
</evidence>
<keyword evidence="19" id="KW-1185">Reference proteome</keyword>
<evidence type="ECO:0000256" key="10">
    <source>
        <dbReference type="ARBA" id="ARBA00023180"/>
    </source>
</evidence>
<evidence type="ECO:0000256" key="3">
    <source>
        <dbReference type="ARBA" id="ARBA00011738"/>
    </source>
</evidence>
<evidence type="ECO:0000256" key="9">
    <source>
        <dbReference type="ARBA" id="ARBA00023157"/>
    </source>
</evidence>
<evidence type="ECO:0000256" key="16">
    <source>
        <dbReference type="ARBA" id="ARBA00076475"/>
    </source>
</evidence>
<evidence type="ECO:0000313" key="18">
    <source>
        <dbReference type="EMBL" id="RWS14071.1"/>
    </source>
</evidence>
<evidence type="ECO:0000256" key="12">
    <source>
        <dbReference type="ARBA" id="ARBA00052013"/>
    </source>
</evidence>
<organism evidence="18 19">
    <name type="scientific">Dinothrombium tinctorium</name>
    <dbReference type="NCBI Taxonomy" id="1965070"/>
    <lineage>
        <taxon>Eukaryota</taxon>
        <taxon>Metazoa</taxon>
        <taxon>Ecdysozoa</taxon>
        <taxon>Arthropoda</taxon>
        <taxon>Chelicerata</taxon>
        <taxon>Arachnida</taxon>
        <taxon>Acari</taxon>
        <taxon>Acariformes</taxon>
        <taxon>Trombidiformes</taxon>
        <taxon>Prostigmata</taxon>
        <taxon>Anystina</taxon>
        <taxon>Parasitengona</taxon>
        <taxon>Trombidioidea</taxon>
        <taxon>Trombidiidae</taxon>
        <taxon>Dinothrombium</taxon>
    </lineage>
</organism>
<evidence type="ECO:0000313" key="19">
    <source>
        <dbReference type="Proteomes" id="UP000285301"/>
    </source>
</evidence>
<keyword evidence="11" id="KW-0458">Lysosome</keyword>
<keyword evidence="10" id="KW-0325">Glycoprotein</keyword>
<dbReference type="GO" id="GO:0006508">
    <property type="term" value="P:proteolysis"/>
    <property type="evidence" value="ECO:0007669"/>
    <property type="project" value="UniProtKB-KW"/>
</dbReference>
<gene>
    <name evidence="18" type="ORF">B4U79_14685</name>
</gene>
<evidence type="ECO:0000256" key="14">
    <source>
        <dbReference type="ARBA" id="ARBA00066456"/>
    </source>
</evidence>
<evidence type="ECO:0000256" key="8">
    <source>
        <dbReference type="ARBA" id="ARBA00023145"/>
    </source>
</evidence>
<dbReference type="InterPro" id="IPR042269">
    <property type="entry name" value="Ser_carbopepase_S28_SKS"/>
</dbReference>
<comment type="subcellular location">
    <subcellularLocation>
        <location evidence="1">Lysosome</location>
    </subcellularLocation>
</comment>
<comment type="subunit">
    <text evidence="3">Homodimer.</text>
</comment>
<dbReference type="Gene3D" id="1.20.120.980">
    <property type="entry name" value="Serine carboxypeptidase S28, SKS domain"/>
    <property type="match status" value="1"/>
</dbReference>
<dbReference type="Gene3D" id="3.40.50.1820">
    <property type="entry name" value="alpha/beta hydrolase"/>
    <property type="match status" value="1"/>
</dbReference>
<keyword evidence="8" id="KW-0865">Zymogen</keyword>
<comment type="similarity">
    <text evidence="2">Belongs to the peptidase S28 family.</text>
</comment>
<evidence type="ECO:0000256" key="17">
    <source>
        <dbReference type="ARBA" id="ARBA00076608"/>
    </source>
</evidence>
<dbReference type="PANTHER" id="PTHR11010:SF38">
    <property type="entry name" value="LYSOSOMAL PRO-X CARBOXYPEPTIDASE"/>
    <property type="match status" value="1"/>
</dbReference>
<dbReference type="PANTHER" id="PTHR11010">
    <property type="entry name" value="PROTEASE S28 PRO-X CARBOXYPEPTIDASE-RELATED"/>
    <property type="match status" value="1"/>
</dbReference>
<dbReference type="GO" id="GO:0004185">
    <property type="term" value="F:serine-type carboxypeptidase activity"/>
    <property type="evidence" value="ECO:0007669"/>
    <property type="project" value="UniProtKB-EC"/>
</dbReference>
<proteinExistence type="inferred from homology"/>
<keyword evidence="7" id="KW-0378">Hydrolase</keyword>
<evidence type="ECO:0000256" key="15">
    <source>
        <dbReference type="ARBA" id="ARBA00073691"/>
    </source>
</evidence>
<keyword evidence="6" id="KW-0732">Signal</keyword>
<comment type="caution">
    <text evidence="18">The sequence shown here is derived from an EMBL/GenBank/DDBJ whole genome shotgun (WGS) entry which is preliminary data.</text>
</comment>
<dbReference type="Pfam" id="PF05577">
    <property type="entry name" value="Peptidase_S28"/>
    <property type="match status" value="1"/>
</dbReference>
<protein>
    <recommendedName>
        <fullName evidence="15">Lysosomal Pro-X carboxypeptidase</fullName>
        <ecNumber evidence="14">3.4.16.2</ecNumber>
    </recommendedName>
    <alternativeName>
        <fullName evidence="17">Proline carboxypeptidase</fullName>
    </alternativeName>
    <alternativeName>
        <fullName evidence="16">Prolylcarboxypeptidase</fullName>
    </alternativeName>
</protein>
<evidence type="ECO:0000256" key="11">
    <source>
        <dbReference type="ARBA" id="ARBA00023228"/>
    </source>
</evidence>
<dbReference type="FunFam" id="1.20.120.980:FF:000002">
    <property type="entry name" value="lysosomal Pro-X carboxypeptidase"/>
    <property type="match status" value="1"/>
</dbReference>
<evidence type="ECO:0000256" key="4">
    <source>
        <dbReference type="ARBA" id="ARBA00022645"/>
    </source>
</evidence>
<dbReference type="AlphaFoldDB" id="A0A3S3Q504"/>
<keyword evidence="9" id="KW-1015">Disulfide bond</keyword>
<evidence type="ECO:0000256" key="2">
    <source>
        <dbReference type="ARBA" id="ARBA00011079"/>
    </source>
</evidence>
<evidence type="ECO:0000256" key="13">
    <source>
        <dbReference type="ARBA" id="ARBA00059701"/>
    </source>
</evidence>